<feature type="region of interest" description="Disordered" evidence="2">
    <location>
        <begin position="1"/>
        <end position="59"/>
    </location>
</feature>
<feature type="compositionally biased region" description="Acidic residues" evidence="2">
    <location>
        <begin position="490"/>
        <end position="503"/>
    </location>
</feature>
<dbReference type="GO" id="GO:0005096">
    <property type="term" value="F:GTPase activator activity"/>
    <property type="evidence" value="ECO:0007669"/>
    <property type="project" value="UniProtKB-KW"/>
</dbReference>
<feature type="domain" description="PX" evidence="4">
    <location>
        <begin position="612"/>
        <end position="727"/>
    </location>
</feature>
<dbReference type="InterPro" id="IPR011993">
    <property type="entry name" value="PH-like_dom_sf"/>
</dbReference>
<dbReference type="Gene3D" id="1.10.555.10">
    <property type="entry name" value="Rho GTPase activation protein"/>
    <property type="match status" value="1"/>
</dbReference>
<comment type="caution">
    <text evidence="6">The sequence shown here is derived from an EMBL/GenBank/DDBJ whole genome shotgun (WGS) entry which is preliminary data.</text>
</comment>
<evidence type="ECO:0000256" key="1">
    <source>
        <dbReference type="ARBA" id="ARBA00022468"/>
    </source>
</evidence>
<feature type="compositionally biased region" description="Polar residues" evidence="2">
    <location>
        <begin position="1392"/>
        <end position="1418"/>
    </location>
</feature>
<evidence type="ECO:0000313" key="7">
    <source>
        <dbReference type="Proteomes" id="UP000292702"/>
    </source>
</evidence>
<feature type="compositionally biased region" description="Polar residues" evidence="2">
    <location>
        <begin position="1366"/>
        <end position="1384"/>
    </location>
</feature>
<feature type="compositionally biased region" description="Basic and acidic residues" evidence="2">
    <location>
        <begin position="980"/>
        <end position="990"/>
    </location>
</feature>
<feature type="domain" description="Rho-GAP" evidence="5">
    <location>
        <begin position="1104"/>
        <end position="1296"/>
    </location>
</feature>
<evidence type="ECO:0000259" key="5">
    <source>
        <dbReference type="PROSITE" id="PS50238"/>
    </source>
</evidence>
<keyword evidence="7" id="KW-1185">Reference proteome</keyword>
<proteinExistence type="predicted"/>
<dbReference type="PROSITE" id="PS50003">
    <property type="entry name" value="PH_DOMAIN"/>
    <property type="match status" value="1"/>
</dbReference>
<dbReference type="InterPro" id="IPR008936">
    <property type="entry name" value="Rho_GTPase_activation_prot"/>
</dbReference>
<dbReference type="GO" id="GO:0007165">
    <property type="term" value="P:signal transduction"/>
    <property type="evidence" value="ECO:0007669"/>
    <property type="project" value="InterPro"/>
</dbReference>
<dbReference type="CDD" id="cd13277">
    <property type="entry name" value="PH_Bem3"/>
    <property type="match status" value="1"/>
</dbReference>
<feature type="compositionally biased region" description="Acidic residues" evidence="2">
    <location>
        <begin position="469"/>
        <end position="481"/>
    </location>
</feature>
<dbReference type="GO" id="GO:0005737">
    <property type="term" value="C:cytoplasm"/>
    <property type="evidence" value="ECO:0007669"/>
    <property type="project" value="TreeGrafter"/>
</dbReference>
<feature type="compositionally biased region" description="Polar residues" evidence="2">
    <location>
        <begin position="196"/>
        <end position="206"/>
    </location>
</feature>
<dbReference type="Pfam" id="PF00787">
    <property type="entry name" value="PX"/>
    <property type="match status" value="1"/>
</dbReference>
<dbReference type="Gene3D" id="3.30.1520.10">
    <property type="entry name" value="Phox-like domain"/>
    <property type="match status" value="1"/>
</dbReference>
<protein>
    <recommendedName>
        <fullName evidence="8">RhoGAP-domain-containing protein</fullName>
    </recommendedName>
</protein>
<feature type="compositionally biased region" description="Acidic residues" evidence="2">
    <location>
        <begin position="1337"/>
        <end position="1358"/>
    </location>
</feature>
<dbReference type="InterPro" id="IPR001849">
    <property type="entry name" value="PH_domain"/>
</dbReference>
<dbReference type="InterPro" id="IPR000198">
    <property type="entry name" value="RhoGAP_dom"/>
</dbReference>
<feature type="compositionally biased region" description="Basic and acidic residues" evidence="2">
    <location>
        <begin position="391"/>
        <end position="412"/>
    </location>
</feature>
<evidence type="ECO:0008006" key="8">
    <source>
        <dbReference type="Google" id="ProtNLM"/>
    </source>
</evidence>
<feature type="compositionally biased region" description="Polar residues" evidence="2">
    <location>
        <begin position="532"/>
        <end position="581"/>
    </location>
</feature>
<feature type="compositionally biased region" description="Low complexity" evidence="2">
    <location>
        <begin position="32"/>
        <end position="51"/>
    </location>
</feature>
<feature type="region of interest" description="Disordered" evidence="2">
    <location>
        <begin position="1290"/>
        <end position="1310"/>
    </location>
</feature>
<gene>
    <name evidence="6" type="ORF">EIP91_010814</name>
</gene>
<dbReference type="GO" id="GO:0035091">
    <property type="term" value="F:phosphatidylinositol binding"/>
    <property type="evidence" value="ECO:0007669"/>
    <property type="project" value="InterPro"/>
</dbReference>
<feature type="compositionally biased region" description="Acidic residues" evidence="2">
    <location>
        <begin position="1290"/>
        <end position="1303"/>
    </location>
</feature>
<dbReference type="SMART" id="SM00324">
    <property type="entry name" value="RhoGAP"/>
    <property type="match status" value="1"/>
</dbReference>
<dbReference type="PROSITE" id="PS50195">
    <property type="entry name" value="PX"/>
    <property type="match status" value="1"/>
</dbReference>
<dbReference type="PANTHER" id="PTHR23176">
    <property type="entry name" value="RHO/RAC/CDC GTPASE-ACTIVATING PROTEIN"/>
    <property type="match status" value="1"/>
</dbReference>
<dbReference type="Gene3D" id="2.30.29.30">
    <property type="entry name" value="Pleckstrin-homology domain (PH domain)/Phosphotyrosine-binding domain (PTB)"/>
    <property type="match status" value="1"/>
</dbReference>
<feature type="region of interest" description="Disordered" evidence="2">
    <location>
        <begin position="1332"/>
        <end position="1468"/>
    </location>
</feature>
<dbReference type="InterPro" id="IPR001683">
    <property type="entry name" value="PX_dom"/>
</dbReference>
<organism evidence="6 7">
    <name type="scientific">Steccherinum ochraceum</name>
    <dbReference type="NCBI Taxonomy" id="92696"/>
    <lineage>
        <taxon>Eukaryota</taxon>
        <taxon>Fungi</taxon>
        <taxon>Dikarya</taxon>
        <taxon>Basidiomycota</taxon>
        <taxon>Agaricomycotina</taxon>
        <taxon>Agaricomycetes</taxon>
        <taxon>Polyporales</taxon>
        <taxon>Steccherinaceae</taxon>
        <taxon>Steccherinum</taxon>
    </lineage>
</organism>
<evidence type="ECO:0000313" key="6">
    <source>
        <dbReference type="EMBL" id="TCD68413.1"/>
    </source>
</evidence>
<dbReference type="EMBL" id="RWJN01000067">
    <property type="protein sequence ID" value="TCD68413.1"/>
    <property type="molecule type" value="Genomic_DNA"/>
</dbReference>
<feature type="compositionally biased region" description="Polar residues" evidence="2">
    <location>
        <begin position="327"/>
        <end position="353"/>
    </location>
</feature>
<dbReference type="PANTHER" id="PTHR23176:SF129">
    <property type="entry name" value="RHO GTPASE ACTIVATING PROTEIN AT 16F, ISOFORM E-RELATED"/>
    <property type="match status" value="1"/>
</dbReference>
<feature type="domain" description="PH" evidence="3">
    <location>
        <begin position="735"/>
        <end position="845"/>
    </location>
</feature>
<feature type="compositionally biased region" description="Polar residues" evidence="2">
    <location>
        <begin position="427"/>
        <end position="445"/>
    </location>
</feature>
<evidence type="ECO:0000259" key="3">
    <source>
        <dbReference type="PROSITE" id="PS50003"/>
    </source>
</evidence>
<feature type="region of interest" description="Disordered" evidence="2">
    <location>
        <begin position="131"/>
        <end position="588"/>
    </location>
</feature>
<dbReference type="Pfam" id="PF00620">
    <property type="entry name" value="RhoGAP"/>
    <property type="match status" value="1"/>
</dbReference>
<feature type="compositionally biased region" description="Low complexity" evidence="2">
    <location>
        <begin position="237"/>
        <end position="255"/>
    </location>
</feature>
<feature type="compositionally biased region" description="Polar residues" evidence="2">
    <location>
        <begin position="296"/>
        <end position="306"/>
    </location>
</feature>
<dbReference type="STRING" id="92696.A0A4R0RMZ5"/>
<dbReference type="InterPro" id="IPR036871">
    <property type="entry name" value="PX_dom_sf"/>
</dbReference>
<accession>A0A4R0RMZ5</accession>
<dbReference type="SUPFAM" id="SSF50729">
    <property type="entry name" value="PH domain-like"/>
    <property type="match status" value="1"/>
</dbReference>
<evidence type="ECO:0000259" key="4">
    <source>
        <dbReference type="PROSITE" id="PS50195"/>
    </source>
</evidence>
<dbReference type="Proteomes" id="UP000292702">
    <property type="component" value="Unassembled WGS sequence"/>
</dbReference>
<dbReference type="PROSITE" id="PS50238">
    <property type="entry name" value="RHOGAP"/>
    <property type="match status" value="1"/>
</dbReference>
<feature type="compositionally biased region" description="Polar residues" evidence="2">
    <location>
        <begin position="256"/>
        <end position="266"/>
    </location>
</feature>
<feature type="compositionally biased region" description="Polar residues" evidence="2">
    <location>
        <begin position="159"/>
        <end position="176"/>
    </location>
</feature>
<feature type="compositionally biased region" description="Polar residues" evidence="2">
    <location>
        <begin position="857"/>
        <end position="873"/>
    </location>
</feature>
<dbReference type="SUPFAM" id="SSF64268">
    <property type="entry name" value="PX domain"/>
    <property type="match status" value="1"/>
</dbReference>
<dbReference type="Pfam" id="PF00169">
    <property type="entry name" value="PH"/>
    <property type="match status" value="1"/>
</dbReference>
<feature type="region of interest" description="Disordered" evidence="2">
    <location>
        <begin position="975"/>
        <end position="1076"/>
    </location>
</feature>
<dbReference type="CDD" id="cd06093">
    <property type="entry name" value="PX_domain"/>
    <property type="match status" value="1"/>
</dbReference>
<feature type="compositionally biased region" description="Basic and acidic residues" evidence="2">
    <location>
        <begin position="143"/>
        <end position="158"/>
    </location>
</feature>
<name>A0A4R0RMZ5_9APHY</name>
<reference evidence="6 7" key="1">
    <citation type="submission" date="2018-11" db="EMBL/GenBank/DDBJ databases">
        <title>Genome assembly of Steccherinum ochraceum LE-BIN_3174, the white-rot fungus of the Steccherinaceae family (The Residual Polyporoid clade, Polyporales, Basidiomycota).</title>
        <authorList>
            <person name="Fedorova T.V."/>
            <person name="Glazunova O.A."/>
            <person name="Landesman E.O."/>
            <person name="Moiseenko K.V."/>
            <person name="Psurtseva N.V."/>
            <person name="Savinova O.S."/>
            <person name="Shakhova N.V."/>
            <person name="Tyazhelova T.V."/>
            <person name="Vasina D.V."/>
        </authorList>
    </citation>
    <scope>NUCLEOTIDE SEQUENCE [LARGE SCALE GENOMIC DNA]</scope>
    <source>
        <strain evidence="6 7">LE-BIN_3174</strain>
    </source>
</reference>
<dbReference type="SMART" id="SM00233">
    <property type="entry name" value="PH"/>
    <property type="match status" value="1"/>
</dbReference>
<feature type="compositionally biased region" description="Low complexity" evidence="2">
    <location>
        <begin position="310"/>
        <end position="321"/>
    </location>
</feature>
<dbReference type="SUPFAM" id="SSF48350">
    <property type="entry name" value="GTPase activation domain, GAP"/>
    <property type="match status" value="1"/>
</dbReference>
<feature type="compositionally biased region" description="Polar residues" evidence="2">
    <location>
        <begin position="218"/>
        <end position="236"/>
    </location>
</feature>
<keyword evidence="1" id="KW-0343">GTPase activation</keyword>
<feature type="compositionally biased region" description="Basic and acidic residues" evidence="2">
    <location>
        <begin position="1018"/>
        <end position="1039"/>
    </location>
</feature>
<feature type="region of interest" description="Disordered" evidence="2">
    <location>
        <begin position="851"/>
        <end position="930"/>
    </location>
</feature>
<dbReference type="OrthoDB" id="185175at2759"/>
<dbReference type="InterPro" id="IPR050729">
    <property type="entry name" value="Rho-GAP"/>
</dbReference>
<sequence length="1468" mass="157920">MANATPQKMSLHIPQATPTRDRSQPLRSDGGSSQYSSPTTTRTTNQPGTSPNPSAPAVSIVPLTVDGVLSQHASASNPPLASLESVVLDRNTLASQNAQLWKLIEKQRSGYSQLMKELERVRGERDVFRSKLHSMGETTDGLLKAHREKEKREGKESLRSTASHTHLRTSESSGSNGAIVDPRGTMSRTQSDDNSVRSGTRSTNTAREGVVNGRERQNSQSSLYANHSSSQLSSVYLTPSHTSSTTNLSTSPTTSIPQSASSSTVSLIDRPPADAIRKPSPLQIATSRADSLPSAVLSTPGTSSAALNPGSSSTGSSARSADALNQEPWNSSYSARSATHQTSRPNPPSSTILFTPATPGVSGLSSNAAGRTYGGEKAAASPRAGSLDNSDLPRPDLRSRESRVSLPEEAKRYYASMGDSPLASPHLAQNPNANSPPIVQLSNGDRISESPPPLNGHSSKLAYAKSSEENGEFLELDDEDSAYGSNAGEEPNDNADDDDEADDMQQVPGKSRAAADDFPLPPSSPPMAGGDTLSQSQMQSITIQRMQSGRSQDDAQSQYSLSSTAVTSDSRSLLDPNSTQLAPVPLSPVPIAPLEPSKKFRALPLLPADLAQTLITVSHCSIRANDRGKEVLSFVVIVQPSSKDPWKVEKLYSDVLALDSRVRTVLSKSMIKRLASLPEGKLWKDHAPAKVDQRKDALEQYLRSLINLHAKNTTEIIAFLTSDVVREAQKPISQPGYKEGYLTKRGKNFGGWKTRYFVLQGPSLEYYESRGGTHLGSIVITGAQIGRQQRTIDSKQPEEENEYRHAFLIIEARKGPGGSNPRHVLCATNDHERDTWVEELVRYVSGAYNDEEGSVQDEASSQTIVGRSSTSSDLPVPVTPSRRPRKDDISKGPALPISQLPPDANNAKLFQTAPTDESASPVKTGGPQSYAEHRAATTGIETPLSTSLPSTSPLAGGSEDVDIYSAFSQRATSEMGHYPDLTDQRAEFPKVKVGRSSPEDRRRDKRRSLNPLRSTSIPERDGSPEKEMDPNTPRVDAHGKVKISGPMNGTPIPAGYKFGGKDAPAEPTSNNDRREKAKSRTFWGFGRHEKPNLPVQAPRAVFGISLEESLDVAQIAGLPAIVFRCIQYLEATKAEQEEGIYRLSGSSAVIKALKDRFNTEGDVDLLAPEEYWDPHAISGLLKTFLRELPASILTRDLHLRFLSVIDFVDPQERIAELTHLIASLPVANYSLLRALTAHLILIVQNANVNKMTMRNVGIVFSPTLGIPAGVFSLMLGEFNRVFNVDGSLGDEEGEGAAGEEDPSAELNRRNSRHYSDAAADKLLGLSGRVLSASAEDGQSDDDEDASIPEESGTEDTAEQESVADLSATSNPVYLGHQPSQSSLLHPSDRTQDQGNSSTRSHASSVAASRGLNITTATDKASRRQSRMVGLPHSPRPPHGPPSNSSPRPPSTPRGGSAPHSPFPPSTPK</sequence>
<feature type="compositionally biased region" description="Polar residues" evidence="2">
    <location>
        <begin position="908"/>
        <end position="918"/>
    </location>
</feature>
<evidence type="ECO:0000256" key="2">
    <source>
        <dbReference type="SAM" id="MobiDB-lite"/>
    </source>
</evidence>